<dbReference type="PANTHER" id="PTHR12994:SF17">
    <property type="entry name" value="LD30995P"/>
    <property type="match status" value="1"/>
</dbReference>
<dbReference type="EMBL" id="MT074670">
    <property type="protein sequence ID" value="QIU80021.1"/>
    <property type="molecule type" value="Genomic_DNA"/>
</dbReference>
<keyword evidence="1" id="KW-0378">Hydrolase</keyword>
<proteinExistence type="inferred from homology"/>
<dbReference type="FunFam" id="3.60.60.10:FF:000012">
    <property type="entry name" value="Dipeptidase"/>
    <property type="match status" value="1"/>
</dbReference>
<protein>
    <recommendedName>
        <fullName evidence="1">Dipeptidase</fullName>
        <ecNumber evidence="1">3.4.-.-</ecNumber>
    </recommendedName>
</protein>
<keyword evidence="1" id="KW-0645">Protease</keyword>
<keyword evidence="1" id="KW-0224">Dipeptidase</keyword>
<dbReference type="EC" id="3.4.-.-" evidence="1"/>
<dbReference type="GO" id="GO:0016805">
    <property type="term" value="F:dipeptidase activity"/>
    <property type="evidence" value="ECO:0007669"/>
    <property type="project" value="UniProtKB-KW"/>
</dbReference>
<dbReference type="PANTHER" id="PTHR12994">
    <property type="entry name" value="SECERNIN"/>
    <property type="match status" value="1"/>
</dbReference>
<dbReference type="AlphaFoldDB" id="A0A6H0JJY8"/>
<dbReference type="InterPro" id="IPR005322">
    <property type="entry name" value="Peptidase_C69"/>
</dbReference>
<organism evidence="2">
    <name type="scientific">Pseudomonas aeruginosa</name>
    <dbReference type="NCBI Taxonomy" id="287"/>
    <lineage>
        <taxon>Bacteria</taxon>
        <taxon>Pseudomonadati</taxon>
        <taxon>Pseudomonadota</taxon>
        <taxon>Gammaproteobacteria</taxon>
        <taxon>Pseudomonadales</taxon>
        <taxon>Pseudomonadaceae</taxon>
        <taxon>Pseudomonas</taxon>
    </lineage>
</organism>
<name>A0A6H0JJY8_PSEAI</name>
<sequence>MRRLEPPMCDTLILRHQGQTWFAKNSDREPAEPQRLLRLPAVRNDPEARLRTTYLDIPQAAQRHALVISQPSWIWGAEMGVNEHGVAIGNEAVFTKLTRQRGTALLGMDLLRLGLERGASAREALEVITGLLQRYGQGGPAGYRDKRIRYDNSFLIADPGEAWVLETAGNLWAAKKVERWAISNALTLGHEFDLCSRDLEDQARRQGCWDGRGDFHFARVFDTRLLPWVGGAHRRCRINQRFLDSLPGEPDWHALFAALRHHGPRGDHFRRHNNRQVCMHAGSFWRPSQTTASLVARLRDDGPLLAATGTSAPCLGLFQPLSFDPASGAAVLSQPREAVQESPWWRFEAVHRRALTDRAFRRLLRSGRDWLERELFADLEQPDWPRLAEDAAAWHACWHDQVAMQPLAQQRWWRSHAAL</sequence>
<dbReference type="GO" id="GO:0070004">
    <property type="term" value="F:cysteine-type exopeptidase activity"/>
    <property type="evidence" value="ECO:0007669"/>
    <property type="project" value="InterPro"/>
</dbReference>
<accession>A0A6H0JJY8</accession>
<evidence type="ECO:0000256" key="1">
    <source>
        <dbReference type="RuleBase" id="RU364089"/>
    </source>
</evidence>
<dbReference type="Pfam" id="PF03577">
    <property type="entry name" value="Peptidase_C69"/>
    <property type="match status" value="1"/>
</dbReference>
<dbReference type="GO" id="GO:0006508">
    <property type="term" value="P:proteolysis"/>
    <property type="evidence" value="ECO:0007669"/>
    <property type="project" value="UniProtKB-KW"/>
</dbReference>
<reference evidence="2" key="1">
    <citation type="submission" date="2020-02" db="EMBL/GenBank/DDBJ databases">
        <title>PAGI-encoded CrpP-like fluoroquinolone-modifying enzymes among Pseudomonas aeruginosa clinical isolates in Europe.</title>
        <authorList>
            <person name="Ortiz de la Rosa J.M."/>
            <person name="Nordmann P."/>
            <person name="Poirel L."/>
        </authorList>
    </citation>
    <scope>NUCLEOTIDE SEQUENCE</scope>
    <source>
        <strain evidence="2">PAGI-90</strain>
    </source>
</reference>
<dbReference type="Gene3D" id="3.60.60.10">
    <property type="entry name" value="Penicillin V Acylase, Chain A"/>
    <property type="match status" value="1"/>
</dbReference>
<evidence type="ECO:0000313" key="2">
    <source>
        <dbReference type="EMBL" id="QIU80021.1"/>
    </source>
</evidence>
<comment type="similarity">
    <text evidence="1">Belongs to the peptidase C69 family.</text>
</comment>
<comment type="catalytic activity">
    <reaction evidence="1">
        <text>an L-aminoacyl-L-amino acid + H2O = 2 an L-alpha-amino acid</text>
        <dbReference type="Rhea" id="RHEA:48940"/>
        <dbReference type="ChEBI" id="CHEBI:15377"/>
        <dbReference type="ChEBI" id="CHEBI:59869"/>
        <dbReference type="ChEBI" id="CHEBI:77460"/>
    </reaction>
</comment>